<dbReference type="UniPathway" id="UPA00619">
    <property type="reaction ID" value="UER00676"/>
</dbReference>
<reference evidence="9 10" key="1">
    <citation type="submission" date="2018-12" db="EMBL/GenBank/DDBJ databases">
        <authorList>
            <person name="Yu L."/>
        </authorList>
    </citation>
    <scope>NUCLEOTIDE SEQUENCE [LARGE SCALE GENOMIC DNA]</scope>
    <source>
        <strain evidence="9 10">HAW-EB5</strain>
    </source>
</reference>
<dbReference type="InterPro" id="IPR035680">
    <property type="entry name" value="Clx_II_MBL"/>
</dbReference>
<organism evidence="9 10">
    <name type="scientific">Shewanella atlantica</name>
    <dbReference type="NCBI Taxonomy" id="271099"/>
    <lineage>
        <taxon>Bacteria</taxon>
        <taxon>Pseudomonadati</taxon>
        <taxon>Pseudomonadota</taxon>
        <taxon>Gammaproteobacteria</taxon>
        <taxon>Alteromonadales</taxon>
        <taxon>Shewanellaceae</taxon>
        <taxon>Shewanella</taxon>
    </lineage>
</organism>
<dbReference type="Pfam" id="PF00753">
    <property type="entry name" value="Lactamase_B"/>
    <property type="match status" value="2"/>
</dbReference>
<evidence type="ECO:0000256" key="2">
    <source>
        <dbReference type="ARBA" id="ARBA00004963"/>
    </source>
</evidence>
<dbReference type="HAMAP" id="MF_01374">
    <property type="entry name" value="Glyoxalase_2"/>
    <property type="match status" value="1"/>
</dbReference>
<evidence type="ECO:0000313" key="10">
    <source>
        <dbReference type="Proteomes" id="UP000282060"/>
    </source>
</evidence>
<keyword evidence="5 7" id="KW-0378">Hydrolase</keyword>
<proteinExistence type="inferred from homology"/>
<evidence type="ECO:0000256" key="3">
    <source>
        <dbReference type="ARBA" id="ARBA00006759"/>
    </source>
</evidence>
<accession>A0A431WDW6</accession>
<keyword evidence="6 7" id="KW-0862">Zinc</keyword>
<feature type="binding site" evidence="7">
    <location>
        <position position="74"/>
    </location>
    <ligand>
        <name>Zn(2+)</name>
        <dbReference type="ChEBI" id="CHEBI:29105"/>
        <label>2</label>
    </ligand>
</feature>
<dbReference type="PIRSF" id="PIRSF005457">
    <property type="entry name" value="Glx"/>
    <property type="match status" value="1"/>
</dbReference>
<comment type="pathway">
    <text evidence="2 7">Secondary metabolite metabolism; methylglyoxal degradation; (R)-lactate from methylglyoxal: step 2/2.</text>
</comment>
<dbReference type="InterPro" id="IPR001279">
    <property type="entry name" value="Metallo-B-lactamas"/>
</dbReference>
<dbReference type="Gene3D" id="3.60.15.10">
    <property type="entry name" value="Ribonuclease Z/Hydroxyacylglutathione hydrolase-like"/>
    <property type="match status" value="1"/>
</dbReference>
<evidence type="ECO:0000256" key="5">
    <source>
        <dbReference type="ARBA" id="ARBA00022801"/>
    </source>
</evidence>
<comment type="catalytic activity">
    <reaction evidence="1 7">
        <text>an S-(2-hydroxyacyl)glutathione + H2O = a 2-hydroxy carboxylate + glutathione + H(+)</text>
        <dbReference type="Rhea" id="RHEA:21864"/>
        <dbReference type="ChEBI" id="CHEBI:15377"/>
        <dbReference type="ChEBI" id="CHEBI:15378"/>
        <dbReference type="ChEBI" id="CHEBI:57925"/>
        <dbReference type="ChEBI" id="CHEBI:58896"/>
        <dbReference type="ChEBI" id="CHEBI:71261"/>
        <dbReference type="EC" id="3.1.2.6"/>
    </reaction>
</comment>
<dbReference type="PANTHER" id="PTHR43705">
    <property type="entry name" value="HYDROXYACYLGLUTATHIONE HYDROLASE"/>
    <property type="match status" value="1"/>
</dbReference>
<dbReference type="GO" id="GO:0019243">
    <property type="term" value="P:methylglyoxal catabolic process to D-lactate via S-lactoyl-glutathione"/>
    <property type="evidence" value="ECO:0007669"/>
    <property type="project" value="UniProtKB-UniRule"/>
</dbReference>
<dbReference type="InterPro" id="IPR036866">
    <property type="entry name" value="RibonucZ/Hydroxyglut_hydro"/>
</dbReference>
<dbReference type="Proteomes" id="UP000282060">
    <property type="component" value="Unassembled WGS sequence"/>
</dbReference>
<feature type="binding site" evidence="7">
    <location>
        <position position="146"/>
    </location>
    <ligand>
        <name>Zn(2+)</name>
        <dbReference type="ChEBI" id="CHEBI:29105"/>
        <label>2</label>
    </ligand>
</feature>
<dbReference type="InterPro" id="IPR032282">
    <property type="entry name" value="HAGH_C"/>
</dbReference>
<evidence type="ECO:0000256" key="6">
    <source>
        <dbReference type="ARBA" id="ARBA00022833"/>
    </source>
</evidence>
<feature type="binding site" evidence="7">
    <location>
        <position position="71"/>
    </location>
    <ligand>
        <name>Zn(2+)</name>
        <dbReference type="ChEBI" id="CHEBI:29105"/>
        <label>1</label>
    </ligand>
</feature>
<feature type="binding site" evidence="7">
    <location>
        <position position="73"/>
    </location>
    <ligand>
        <name>Zn(2+)</name>
        <dbReference type="ChEBI" id="CHEBI:29105"/>
        <label>2</label>
    </ligand>
</feature>
<name>A0A431WDW6_9GAMM</name>
<dbReference type="RefSeq" id="WP_126505293.1">
    <property type="nucleotide sequence ID" value="NZ_RXNV01000002.1"/>
</dbReference>
<dbReference type="AlphaFoldDB" id="A0A431WDW6"/>
<dbReference type="GO" id="GO:0046872">
    <property type="term" value="F:metal ion binding"/>
    <property type="evidence" value="ECO:0007669"/>
    <property type="project" value="UniProtKB-KW"/>
</dbReference>
<evidence type="ECO:0000259" key="8">
    <source>
        <dbReference type="SMART" id="SM00849"/>
    </source>
</evidence>
<dbReference type="InterPro" id="IPR017782">
    <property type="entry name" value="Hydroxyacylglutathione_Hdrlase"/>
</dbReference>
<feature type="domain" description="Metallo-beta-lactamase" evidence="8">
    <location>
        <begin position="26"/>
        <end position="184"/>
    </location>
</feature>
<dbReference type="InterPro" id="IPR050110">
    <property type="entry name" value="Glyoxalase_II_hydrolase"/>
</dbReference>
<comment type="cofactor">
    <cofactor evidence="7">
        <name>Zn(2+)</name>
        <dbReference type="ChEBI" id="CHEBI:29105"/>
    </cofactor>
    <text evidence="7">Binds 2 Zn(2+) ions per subunit.</text>
</comment>
<dbReference type="OrthoDB" id="9802248at2"/>
<dbReference type="PANTHER" id="PTHR43705:SF1">
    <property type="entry name" value="HYDROXYACYLGLUTATHIONE HYDROLASE GLOB"/>
    <property type="match status" value="1"/>
</dbReference>
<dbReference type="SUPFAM" id="SSF56281">
    <property type="entry name" value="Metallo-hydrolase/oxidoreductase"/>
    <property type="match status" value="1"/>
</dbReference>
<evidence type="ECO:0000313" key="9">
    <source>
        <dbReference type="EMBL" id="RTR33744.1"/>
    </source>
</evidence>
<comment type="subunit">
    <text evidence="7">Monomer.</text>
</comment>
<dbReference type="EC" id="3.1.2.6" evidence="7"/>
<comment type="similarity">
    <text evidence="3 7">Belongs to the metallo-beta-lactamase superfamily. Glyoxalase II family.</text>
</comment>
<feature type="binding site" evidence="7">
    <location>
        <position position="129"/>
    </location>
    <ligand>
        <name>Zn(2+)</name>
        <dbReference type="ChEBI" id="CHEBI:29105"/>
        <label>1</label>
    </ligand>
</feature>
<dbReference type="SMART" id="SM00849">
    <property type="entry name" value="Lactamase_B"/>
    <property type="match status" value="1"/>
</dbReference>
<feature type="binding site" evidence="7">
    <location>
        <position position="146"/>
    </location>
    <ligand>
        <name>Zn(2+)</name>
        <dbReference type="ChEBI" id="CHEBI:29105"/>
        <label>1</label>
    </ligand>
</feature>
<protein>
    <recommendedName>
        <fullName evidence="7">Hydroxyacylglutathione hydrolase</fullName>
        <ecNumber evidence="7">3.1.2.6</ecNumber>
    </recommendedName>
    <alternativeName>
        <fullName evidence="7">Glyoxalase II</fullName>
        <shortName evidence="7">Glx II</shortName>
    </alternativeName>
</protein>
<dbReference type="EMBL" id="RXNV01000002">
    <property type="protein sequence ID" value="RTR33744.1"/>
    <property type="molecule type" value="Genomic_DNA"/>
</dbReference>
<dbReference type="GO" id="GO:0004416">
    <property type="term" value="F:hydroxyacylglutathione hydrolase activity"/>
    <property type="evidence" value="ECO:0007669"/>
    <property type="project" value="UniProtKB-UniRule"/>
</dbReference>
<sequence length="272" mass="30300">MQDAQSPVSKSSSDSLTVTPISAFDDNYIWVISQASHSFVYVVDPGDAEVVIRHLKEHKQVLAGVLITHHHEDHTGGLERLIEYSAHELEVFGPANENIAHIKTPILTQKEVTLSKLTSTAKIISVPGHTLGHIAYLIENHLFCGDTLFSGGCGRIFEGTPTQMHHSLQALAKLPLNTQVYCAHEYTLSNLKFALAVDKENEALAAHNTYCNAQRNQGKPTLPSNIELELSINPFLRCHTRTIQRSVCSRFEVNHSDNVTIFGLLRQWKDNF</sequence>
<keyword evidence="4 7" id="KW-0479">Metal-binding</keyword>
<evidence type="ECO:0000256" key="7">
    <source>
        <dbReference type="HAMAP-Rule" id="MF_01374"/>
    </source>
</evidence>
<dbReference type="CDD" id="cd07723">
    <property type="entry name" value="hydroxyacylglutathione_hydrolase_MBL-fold"/>
    <property type="match status" value="1"/>
</dbReference>
<keyword evidence="10" id="KW-1185">Reference proteome</keyword>
<gene>
    <name evidence="7 9" type="primary">gloB</name>
    <name evidence="9" type="ORF">EKG39_08615</name>
</gene>
<comment type="function">
    <text evidence="7">Thiolesterase that catalyzes the hydrolysis of S-D-lactoyl-glutathione to form glutathione and D-lactic acid.</text>
</comment>
<dbReference type="NCBIfam" id="TIGR03413">
    <property type="entry name" value="GSH_gloB"/>
    <property type="match status" value="1"/>
</dbReference>
<evidence type="ECO:0000256" key="1">
    <source>
        <dbReference type="ARBA" id="ARBA00001623"/>
    </source>
</evidence>
<evidence type="ECO:0000256" key="4">
    <source>
        <dbReference type="ARBA" id="ARBA00022723"/>
    </source>
</evidence>
<feature type="binding site" evidence="7">
    <location>
        <position position="69"/>
    </location>
    <ligand>
        <name>Zn(2+)</name>
        <dbReference type="ChEBI" id="CHEBI:29105"/>
        <label>1</label>
    </ligand>
</feature>
<comment type="caution">
    <text evidence="9">The sequence shown here is derived from an EMBL/GenBank/DDBJ whole genome shotgun (WGS) entry which is preliminary data.</text>
</comment>
<feature type="binding site" evidence="7">
    <location>
        <position position="184"/>
    </location>
    <ligand>
        <name>Zn(2+)</name>
        <dbReference type="ChEBI" id="CHEBI:29105"/>
        <label>2</label>
    </ligand>
</feature>
<dbReference type="Pfam" id="PF16123">
    <property type="entry name" value="HAGH_C"/>
    <property type="match status" value="1"/>
</dbReference>